<dbReference type="GeneID" id="18836200"/>
<dbReference type="EMBL" id="JH719493">
    <property type="protein sequence ID" value="EJF55887.1"/>
    <property type="molecule type" value="Genomic_DNA"/>
</dbReference>
<dbReference type="HOGENOM" id="CLU_1170615_0_0_1"/>
<name>R7SLG6_DICSQ</name>
<reference evidence="1 2" key="1">
    <citation type="journal article" date="2012" name="Science">
        <title>The Paleozoic origin of enzymatic lignin decomposition reconstructed from 31 fungal genomes.</title>
        <authorList>
            <person name="Floudas D."/>
            <person name="Binder M."/>
            <person name="Riley R."/>
            <person name="Barry K."/>
            <person name="Blanchette R.A."/>
            <person name="Henrissat B."/>
            <person name="Martinez A.T."/>
            <person name="Otillar R."/>
            <person name="Spatafora J.W."/>
            <person name="Yadav J.S."/>
            <person name="Aerts A."/>
            <person name="Benoit I."/>
            <person name="Boyd A."/>
            <person name="Carlson A."/>
            <person name="Copeland A."/>
            <person name="Coutinho P.M."/>
            <person name="de Vries R.P."/>
            <person name="Ferreira P."/>
            <person name="Findley K."/>
            <person name="Foster B."/>
            <person name="Gaskell J."/>
            <person name="Glotzer D."/>
            <person name="Gorecki P."/>
            <person name="Heitman J."/>
            <person name="Hesse C."/>
            <person name="Hori C."/>
            <person name="Igarashi K."/>
            <person name="Jurgens J.A."/>
            <person name="Kallen N."/>
            <person name="Kersten P."/>
            <person name="Kohler A."/>
            <person name="Kuees U."/>
            <person name="Kumar T.K.A."/>
            <person name="Kuo A."/>
            <person name="LaButti K."/>
            <person name="Larrondo L.F."/>
            <person name="Lindquist E."/>
            <person name="Ling A."/>
            <person name="Lombard V."/>
            <person name="Lucas S."/>
            <person name="Lundell T."/>
            <person name="Martin R."/>
            <person name="McLaughlin D.J."/>
            <person name="Morgenstern I."/>
            <person name="Morin E."/>
            <person name="Murat C."/>
            <person name="Nagy L.G."/>
            <person name="Nolan M."/>
            <person name="Ohm R.A."/>
            <person name="Patyshakuliyeva A."/>
            <person name="Rokas A."/>
            <person name="Ruiz-Duenas F.J."/>
            <person name="Sabat G."/>
            <person name="Salamov A."/>
            <person name="Samejima M."/>
            <person name="Schmutz J."/>
            <person name="Slot J.C."/>
            <person name="St John F."/>
            <person name="Stenlid J."/>
            <person name="Sun H."/>
            <person name="Sun S."/>
            <person name="Syed K."/>
            <person name="Tsang A."/>
            <person name="Wiebenga A."/>
            <person name="Young D."/>
            <person name="Pisabarro A."/>
            <person name="Eastwood D.C."/>
            <person name="Martin F."/>
            <person name="Cullen D."/>
            <person name="Grigoriev I.V."/>
            <person name="Hibbett D.S."/>
        </authorList>
    </citation>
    <scope>NUCLEOTIDE SEQUENCE [LARGE SCALE GENOMIC DNA]</scope>
    <source>
        <strain evidence="1 2">LYAD-421 SS1</strain>
    </source>
</reference>
<evidence type="ECO:0000313" key="2">
    <source>
        <dbReference type="Proteomes" id="UP000053319"/>
    </source>
</evidence>
<organism evidence="1 2">
    <name type="scientific">Dichomitus squalens (strain LYAD-421)</name>
    <name type="common">Western red white-rot fungus</name>
    <dbReference type="NCBI Taxonomy" id="732165"/>
    <lineage>
        <taxon>Eukaryota</taxon>
        <taxon>Fungi</taxon>
        <taxon>Dikarya</taxon>
        <taxon>Basidiomycota</taxon>
        <taxon>Agaricomycotina</taxon>
        <taxon>Agaricomycetes</taxon>
        <taxon>Polyporales</taxon>
        <taxon>Polyporaceae</taxon>
        <taxon>Dichomitus</taxon>
    </lineage>
</organism>
<dbReference type="KEGG" id="dsq:DICSQDRAFT_141696"/>
<accession>R7SLG6</accession>
<protein>
    <submittedName>
        <fullName evidence="1">Uncharacterized protein</fullName>
    </submittedName>
</protein>
<dbReference type="AlphaFoldDB" id="R7SLG6"/>
<gene>
    <name evidence="1" type="ORF">DICSQDRAFT_141696</name>
</gene>
<sequence length="237" mass="25755">MVSTTSPKTWCARPVRPSGIEPKSSSSELVRRYPLFTGPACPTSLEVSGGASVRWDTLWTDPQIPPETGVIGPVATAVIPDVEDDSLRYNIVHAFTLVNMNSVSVSVNGGSADAYCWTGGHASWRCIDGGRRICCRGKHRRQTRMQLLTTKAMQPVTILLTGTLGLLLLSTTVISESERSTIRCSMQQIGQFLAYWPQARPSMLSRPSGRQSVVVYPGDHARVRCSSPAYPTSGALF</sequence>
<dbReference type="Proteomes" id="UP000053319">
    <property type="component" value="Unassembled WGS sequence"/>
</dbReference>
<proteinExistence type="predicted"/>
<dbReference type="RefSeq" id="XP_007371368.1">
    <property type="nucleotide sequence ID" value="XM_007371306.1"/>
</dbReference>
<evidence type="ECO:0000313" key="1">
    <source>
        <dbReference type="EMBL" id="EJF55887.1"/>
    </source>
</evidence>